<dbReference type="CDD" id="cd00093">
    <property type="entry name" value="HTH_XRE"/>
    <property type="match status" value="1"/>
</dbReference>
<reference evidence="2 3" key="1">
    <citation type="submission" date="2023-03" db="EMBL/GenBank/DDBJ databases">
        <title>Isolation and description of six Streptomyces strains from soil environments, able to metabolize different microbial glucans.</title>
        <authorList>
            <person name="Widen T."/>
            <person name="Larsbrink J."/>
        </authorList>
    </citation>
    <scope>NUCLEOTIDE SEQUENCE [LARGE SCALE GENOMIC DNA]</scope>
    <source>
        <strain evidence="2 3">Mut2</strain>
    </source>
</reference>
<evidence type="ECO:0000259" key="1">
    <source>
        <dbReference type="PROSITE" id="PS50943"/>
    </source>
</evidence>
<dbReference type="InterPro" id="IPR043917">
    <property type="entry name" value="DUF5753"/>
</dbReference>
<dbReference type="Pfam" id="PF19054">
    <property type="entry name" value="DUF5753"/>
    <property type="match status" value="1"/>
</dbReference>
<dbReference type="Pfam" id="PF13560">
    <property type="entry name" value="HTH_31"/>
    <property type="match status" value="1"/>
</dbReference>
<dbReference type="SUPFAM" id="SSF47413">
    <property type="entry name" value="lambda repressor-like DNA-binding domains"/>
    <property type="match status" value="1"/>
</dbReference>
<dbReference type="RefSeq" id="WP_306088655.1">
    <property type="nucleotide sequence ID" value="NZ_CP120992.1"/>
</dbReference>
<dbReference type="Gene3D" id="1.10.260.40">
    <property type="entry name" value="lambda repressor-like DNA-binding domains"/>
    <property type="match status" value="1"/>
</dbReference>
<dbReference type="PROSITE" id="PS50943">
    <property type="entry name" value="HTH_CROC1"/>
    <property type="match status" value="1"/>
</dbReference>
<sequence>MPPRKPPTARQCRLGAELRKMRERAGLLPTEAAALLGTDRTTISNTESGRFGVSGTRVRTWAAACACPDAAYVDALVDMAEERTKGWWEDYRGELSVSALDLAELEHHATGFRSVQIMHMPGLLQTEDYARAVYAEALPVPTPAGLRRRLSHRLRRRDVLDRPDPPMCVFLIHEAALRMRYGGRKVAAGQLDHLLKESERDNVTVRVIPFSAGGFPNSGSSTHYVYGPVAQLDTVQTDTPSGSGFVDAEARLLTFRAVLDRTEGRSLDPQSSRDFIKEVAEQV</sequence>
<accession>A0ABY9I6A2</accession>
<keyword evidence="3" id="KW-1185">Reference proteome</keyword>
<dbReference type="InterPro" id="IPR001387">
    <property type="entry name" value="Cro/C1-type_HTH"/>
</dbReference>
<dbReference type="SMART" id="SM00530">
    <property type="entry name" value="HTH_XRE"/>
    <property type="match status" value="1"/>
</dbReference>
<name>A0ABY9I6A2_9ACTN</name>
<dbReference type="EMBL" id="CP120992">
    <property type="protein sequence ID" value="WLQ41727.1"/>
    <property type="molecule type" value="Genomic_DNA"/>
</dbReference>
<evidence type="ECO:0000313" key="2">
    <source>
        <dbReference type="EMBL" id="WLQ41727.1"/>
    </source>
</evidence>
<feature type="domain" description="HTH cro/C1-type" evidence="1">
    <location>
        <begin position="18"/>
        <end position="73"/>
    </location>
</feature>
<protein>
    <submittedName>
        <fullName evidence="2">Helix-turn-helix transcriptional regulator</fullName>
    </submittedName>
</protein>
<gene>
    <name evidence="2" type="ORF">P8A22_18095</name>
</gene>
<dbReference type="InterPro" id="IPR010982">
    <property type="entry name" value="Lambda_DNA-bd_dom_sf"/>
</dbReference>
<evidence type="ECO:0000313" key="3">
    <source>
        <dbReference type="Proteomes" id="UP001229952"/>
    </source>
</evidence>
<organism evidence="2 3">
    <name type="scientific">Streptomyces laculatispora</name>
    <dbReference type="NCBI Taxonomy" id="887464"/>
    <lineage>
        <taxon>Bacteria</taxon>
        <taxon>Bacillati</taxon>
        <taxon>Actinomycetota</taxon>
        <taxon>Actinomycetes</taxon>
        <taxon>Kitasatosporales</taxon>
        <taxon>Streptomycetaceae</taxon>
        <taxon>Streptomyces</taxon>
    </lineage>
</organism>
<dbReference type="Proteomes" id="UP001229952">
    <property type="component" value="Chromosome"/>
</dbReference>
<proteinExistence type="predicted"/>